<proteinExistence type="inferred from homology"/>
<keyword evidence="1" id="KW-0408">Iron</keyword>
<evidence type="ECO:0000256" key="1">
    <source>
        <dbReference type="RuleBase" id="RU003682"/>
    </source>
</evidence>
<keyword evidence="4" id="KW-1185">Reference proteome</keyword>
<dbReference type="AlphaFoldDB" id="A0A913XEB3"/>
<evidence type="ECO:0000313" key="3">
    <source>
        <dbReference type="EnsemblMetazoa" id="XP_020902800.1"/>
    </source>
</evidence>
<dbReference type="EnsemblMetazoa" id="XM_021047141.2">
    <property type="protein sequence ID" value="XP_020902800.1"/>
    <property type="gene ID" value="LOC110241274"/>
</dbReference>
<dbReference type="InterPro" id="IPR044861">
    <property type="entry name" value="IPNS-like_FE2OG_OXY"/>
</dbReference>
<dbReference type="Pfam" id="PF14226">
    <property type="entry name" value="DIOX_N"/>
    <property type="match status" value="1"/>
</dbReference>
<dbReference type="PANTHER" id="PTHR47990">
    <property type="entry name" value="2-OXOGLUTARATE (2OG) AND FE(II)-DEPENDENT OXYGENASE SUPERFAMILY PROTEIN-RELATED"/>
    <property type="match status" value="1"/>
</dbReference>
<dbReference type="InterPro" id="IPR005123">
    <property type="entry name" value="Oxoglu/Fe-dep_dioxygenase_dom"/>
</dbReference>
<sequence length="341" mass="38547">MNSKHIYFYVATNAAKPLQKMTSHIPIVDFSAFSIDKQPRPDVNSAEVQQLAKEIYSAFSTVGFVYLKNHGITLDKVDQVLSKTDSFFGLSKDIKSRYRINLKGDSPYGWDELERQTVNPERPPDLKESFDIVSAALENKSLIWPDDVLPNFKHTIVEFQMTCQTLGMRVLEILAIGLNQEPDVFTRTYKLMGKPGGGTLLRFNYYPRISNNIQVKPNQIRFGEHTDYGAITLLFQDDAGGLEVGTVDGKYVPVTPIPGTILVITGDLLQRWTTDKLKAAPHRVVIPEDEIKKRNARRSIIFFCNPDFASTITCLDGSDKYPPVNCGNYLQELNKKTYNEL</sequence>
<dbReference type="PRINTS" id="PR00682">
    <property type="entry name" value="IPNSYNTHASE"/>
</dbReference>
<dbReference type="RefSeq" id="XP_020902800.1">
    <property type="nucleotide sequence ID" value="XM_021047141.2"/>
</dbReference>
<accession>A0A913XEB3</accession>
<dbReference type="PROSITE" id="PS51471">
    <property type="entry name" value="FE2OG_OXY"/>
    <property type="match status" value="1"/>
</dbReference>
<dbReference type="FunFam" id="2.60.120.330:FF:000038">
    <property type="entry name" value="Si:dkey-10o6.2"/>
    <property type="match status" value="1"/>
</dbReference>
<dbReference type="Proteomes" id="UP000887567">
    <property type="component" value="Unplaced"/>
</dbReference>
<comment type="similarity">
    <text evidence="1">Belongs to the iron/ascorbate-dependent oxidoreductase family.</text>
</comment>
<dbReference type="InterPro" id="IPR027443">
    <property type="entry name" value="IPNS-like_sf"/>
</dbReference>
<protein>
    <recommendedName>
        <fullName evidence="2">Fe2OG dioxygenase domain-containing protein</fullName>
    </recommendedName>
</protein>
<evidence type="ECO:0000259" key="2">
    <source>
        <dbReference type="PROSITE" id="PS51471"/>
    </source>
</evidence>
<dbReference type="Gene3D" id="2.60.120.330">
    <property type="entry name" value="B-lactam Antibiotic, Isopenicillin N Synthase, Chain"/>
    <property type="match status" value="1"/>
</dbReference>
<dbReference type="KEGG" id="epa:110241274"/>
<dbReference type="GO" id="GO:0016491">
    <property type="term" value="F:oxidoreductase activity"/>
    <property type="evidence" value="ECO:0007669"/>
    <property type="project" value="UniProtKB-KW"/>
</dbReference>
<dbReference type="Pfam" id="PF03171">
    <property type="entry name" value="2OG-FeII_Oxy"/>
    <property type="match status" value="1"/>
</dbReference>
<reference evidence="3" key="1">
    <citation type="submission" date="2022-11" db="UniProtKB">
        <authorList>
            <consortium name="EnsemblMetazoa"/>
        </authorList>
    </citation>
    <scope>IDENTIFICATION</scope>
</reference>
<dbReference type="OrthoDB" id="288590at2759"/>
<dbReference type="OMA" id="VWEGTSH"/>
<dbReference type="SUPFAM" id="SSF51197">
    <property type="entry name" value="Clavaminate synthase-like"/>
    <property type="match status" value="1"/>
</dbReference>
<dbReference type="InterPro" id="IPR050231">
    <property type="entry name" value="Iron_ascorbate_oxido_reductase"/>
</dbReference>
<keyword evidence="1" id="KW-0479">Metal-binding</keyword>
<dbReference type="GeneID" id="110241274"/>
<name>A0A913XEB3_EXADI</name>
<organism evidence="3 4">
    <name type="scientific">Exaiptasia diaphana</name>
    <name type="common">Tropical sea anemone</name>
    <name type="synonym">Aiptasia pulchella</name>
    <dbReference type="NCBI Taxonomy" id="2652724"/>
    <lineage>
        <taxon>Eukaryota</taxon>
        <taxon>Metazoa</taxon>
        <taxon>Cnidaria</taxon>
        <taxon>Anthozoa</taxon>
        <taxon>Hexacorallia</taxon>
        <taxon>Actiniaria</taxon>
        <taxon>Aiptasiidae</taxon>
        <taxon>Exaiptasia</taxon>
    </lineage>
</organism>
<feature type="domain" description="Fe2OG dioxygenase" evidence="2">
    <location>
        <begin position="197"/>
        <end position="306"/>
    </location>
</feature>
<dbReference type="GO" id="GO:0046872">
    <property type="term" value="F:metal ion binding"/>
    <property type="evidence" value="ECO:0007669"/>
    <property type="project" value="UniProtKB-KW"/>
</dbReference>
<keyword evidence="1" id="KW-0560">Oxidoreductase</keyword>
<dbReference type="InterPro" id="IPR026992">
    <property type="entry name" value="DIOX_N"/>
</dbReference>
<evidence type="ECO:0000313" key="4">
    <source>
        <dbReference type="Proteomes" id="UP000887567"/>
    </source>
</evidence>